<dbReference type="Gene3D" id="2.60.40.10">
    <property type="entry name" value="Immunoglobulins"/>
    <property type="match status" value="1"/>
</dbReference>
<gene>
    <name evidence="2" type="primary">LOC111083231</name>
</gene>
<name>A0ABM1RV91_LIMPO</name>
<sequence length="209" mass="23422">MIKYTNDLMSSRLGLYLTLTSSHLQLGELKLRCLASISQAYSITTEEVIVGNSVRPSGYFTTPNGPTIDGGLQPRYQVGDMMNVNCTSALAKRTAKLSWYINDNEVDPSYLVHYSPRQHPDNLVSTVMGLKFKVRANQFQKGEIRLKCTATLFRIIDERSIETVIGGKQQSSGLHISESTSSGEIFNFLTYNCGLFCLFFVSKFRTSYI</sequence>
<proteinExistence type="predicted"/>
<protein>
    <submittedName>
        <fullName evidence="2">Uncharacterized protein LOC111083231</fullName>
    </submittedName>
</protein>
<evidence type="ECO:0000313" key="1">
    <source>
        <dbReference type="Proteomes" id="UP000694941"/>
    </source>
</evidence>
<dbReference type="PANTHER" id="PTHR21261:SF15">
    <property type="entry name" value="BEATEN PATH IIIA, ISOFORM D-RELATED"/>
    <property type="match status" value="1"/>
</dbReference>
<dbReference type="GeneID" id="111083231"/>
<accession>A0ABM1RV91</accession>
<keyword evidence="1" id="KW-1185">Reference proteome</keyword>
<dbReference type="RefSeq" id="XP_022235296.1">
    <property type="nucleotide sequence ID" value="XM_022379588.1"/>
</dbReference>
<dbReference type="PANTHER" id="PTHR21261">
    <property type="entry name" value="BEAT PROTEIN"/>
    <property type="match status" value="1"/>
</dbReference>
<reference evidence="2" key="1">
    <citation type="submission" date="2025-08" db="UniProtKB">
        <authorList>
            <consortium name="RefSeq"/>
        </authorList>
    </citation>
    <scope>IDENTIFICATION</scope>
    <source>
        <tissue evidence="2">Muscle</tissue>
    </source>
</reference>
<evidence type="ECO:0000313" key="2">
    <source>
        <dbReference type="RefSeq" id="XP_022235296.1"/>
    </source>
</evidence>
<dbReference type="Proteomes" id="UP000694941">
    <property type="component" value="Unplaced"/>
</dbReference>
<organism evidence="1 2">
    <name type="scientific">Limulus polyphemus</name>
    <name type="common">Atlantic horseshoe crab</name>
    <dbReference type="NCBI Taxonomy" id="6850"/>
    <lineage>
        <taxon>Eukaryota</taxon>
        <taxon>Metazoa</taxon>
        <taxon>Ecdysozoa</taxon>
        <taxon>Arthropoda</taxon>
        <taxon>Chelicerata</taxon>
        <taxon>Merostomata</taxon>
        <taxon>Xiphosura</taxon>
        <taxon>Limulidae</taxon>
        <taxon>Limulus</taxon>
    </lineage>
</organism>
<dbReference type="InterPro" id="IPR013783">
    <property type="entry name" value="Ig-like_fold"/>
</dbReference>